<protein>
    <recommendedName>
        <fullName evidence="3">DUF4842 domain-containing protein</fullName>
    </recommendedName>
</protein>
<evidence type="ECO:0000313" key="4">
    <source>
        <dbReference type="EMBL" id="GJG33827.1"/>
    </source>
</evidence>
<evidence type="ECO:0000256" key="1">
    <source>
        <dbReference type="SAM" id="MobiDB-lite"/>
    </source>
</evidence>
<dbReference type="RefSeq" id="WP_013065688.1">
    <property type="nucleotide sequence ID" value="NZ_BPTT01000001.1"/>
</dbReference>
<keyword evidence="2" id="KW-0732">Signal</keyword>
<name>A0AA37MPG0_XYLRU</name>
<dbReference type="GeneID" id="31500962"/>
<gene>
    <name evidence="4" type="ORF">PRMUPPPA20_19360</name>
</gene>
<dbReference type="EMBL" id="BPTT01000001">
    <property type="protein sequence ID" value="GJG33827.1"/>
    <property type="molecule type" value="Genomic_DNA"/>
</dbReference>
<dbReference type="InterPro" id="IPR032295">
    <property type="entry name" value="DUF4842"/>
</dbReference>
<feature type="chain" id="PRO_5041336237" description="DUF4842 domain-containing protein" evidence="2">
    <location>
        <begin position="21"/>
        <end position="622"/>
    </location>
</feature>
<feature type="region of interest" description="Disordered" evidence="1">
    <location>
        <begin position="22"/>
        <end position="41"/>
    </location>
</feature>
<evidence type="ECO:0000259" key="3">
    <source>
        <dbReference type="Pfam" id="PF16130"/>
    </source>
</evidence>
<dbReference type="Pfam" id="PF16130">
    <property type="entry name" value="DUF4842"/>
    <property type="match status" value="1"/>
</dbReference>
<feature type="domain" description="DUF4842" evidence="3">
    <location>
        <begin position="571"/>
        <end position="611"/>
    </location>
</feature>
<dbReference type="AlphaFoldDB" id="A0AA37MPG0"/>
<organism evidence="4 5">
    <name type="scientific">Xylanibacter ruminicola</name>
    <name type="common">Prevotella ruminicola</name>
    <dbReference type="NCBI Taxonomy" id="839"/>
    <lineage>
        <taxon>Bacteria</taxon>
        <taxon>Pseudomonadati</taxon>
        <taxon>Bacteroidota</taxon>
        <taxon>Bacteroidia</taxon>
        <taxon>Bacteroidales</taxon>
        <taxon>Prevotellaceae</taxon>
        <taxon>Xylanibacter</taxon>
    </lineage>
</organism>
<evidence type="ECO:0000313" key="5">
    <source>
        <dbReference type="Proteomes" id="UP000887097"/>
    </source>
</evidence>
<evidence type="ECO:0000256" key="2">
    <source>
        <dbReference type="SAM" id="SignalP"/>
    </source>
</evidence>
<comment type="caution">
    <text evidence="4">The sequence shown here is derived from an EMBL/GenBank/DDBJ whole genome shotgun (WGS) entry which is preliminary data.</text>
</comment>
<dbReference type="Proteomes" id="UP000887097">
    <property type="component" value="Unassembled WGS sequence"/>
</dbReference>
<sequence length="622" mass="69735">MKKLLSLALLGLVLSGCVKGFDGSEPIQEPTPETTPTDPEVTDEEIKQHAEGVLGITIPANQDWISTESGTITINVTSAVTKVSVMAMVAQTDEEGETYNSMTILNQAETNNQSSVTLNYDVPKKNEGLYVAFYTEKGCYYKKVEGNSVTFDQVAAKTRAVTRTVSAPSGTFAISKIDTSFAAKRGWIPDERLYMLSDADYDRMKIAADPYSDEYKALVRDLVFAYLPPTKQENNLIQIMAAGYTDDDAYRITTGEEGPIVVSPIYKQDGADKYGNEVYNSDLYYYYFNPADMPSTADEQVAFLKSLPKYKLIPFNLCFEYKEDDILAKKASFAALYFGDSKTPTIGTEGTFKFPKGYKIGFMIRAKTVTEAPKKQGELYFDGRLNNKINTWPNFNKLNPTDPRATWLKINDRVLMCWESGTDRDFNDILLEVEGSVEPIYTTHEFEYNTYTFCFEDTKKGDYDLNDIVIKAKRINKTTVEYSIVACGAYDELCVRNINAGVIQDNVEIHSLFGVGAKQFVNTESGAEKHAAITAQKTVSESFSFLDAENQPFIYDLTTNLAIKLSTKGQDPHGIMIPFDFKYPTEKVCIKDAYTEFNNWGSNPILSTNWYTKPVEGKVYSK</sequence>
<accession>A0AA37MPG0</accession>
<proteinExistence type="predicted"/>
<reference evidence="4" key="1">
    <citation type="submission" date="2021-08" db="EMBL/GenBank/DDBJ databases">
        <title>Prevotella lacticifex sp. nov., isolated from rumen of cow.</title>
        <authorList>
            <person name="Shinkai T."/>
            <person name="Ikeyama N."/>
            <person name="Kumagai M."/>
            <person name="Ohmori H."/>
            <person name="Sakamoto M."/>
            <person name="Ohkuma M."/>
            <person name="Mitsumori M."/>
        </authorList>
    </citation>
    <scope>NUCLEOTIDE SEQUENCE</scope>
    <source>
        <strain evidence="4">JCM 8259</strain>
    </source>
</reference>
<feature type="signal peptide" evidence="2">
    <location>
        <begin position="1"/>
        <end position="20"/>
    </location>
</feature>
<feature type="compositionally biased region" description="Low complexity" evidence="1">
    <location>
        <begin position="25"/>
        <end position="39"/>
    </location>
</feature>
<dbReference type="PROSITE" id="PS51257">
    <property type="entry name" value="PROKAR_LIPOPROTEIN"/>
    <property type="match status" value="1"/>
</dbReference>